<dbReference type="CDD" id="cd07185">
    <property type="entry name" value="OmpA_C-like"/>
    <property type="match status" value="1"/>
</dbReference>
<evidence type="ECO:0000313" key="7">
    <source>
        <dbReference type="Proteomes" id="UP000664628"/>
    </source>
</evidence>
<dbReference type="PROSITE" id="PS51123">
    <property type="entry name" value="OMPA_2"/>
    <property type="match status" value="1"/>
</dbReference>
<dbReference type="Gene3D" id="3.30.1330.60">
    <property type="entry name" value="OmpA-like domain"/>
    <property type="match status" value="1"/>
</dbReference>
<dbReference type="InterPro" id="IPR036737">
    <property type="entry name" value="OmpA-like_sf"/>
</dbReference>
<gene>
    <name evidence="6" type="ORF">J2I46_00970</name>
</gene>
<dbReference type="PRINTS" id="PR01021">
    <property type="entry name" value="OMPADOMAIN"/>
</dbReference>
<dbReference type="InterPro" id="IPR050330">
    <property type="entry name" value="Bact_OuterMem_StrucFunc"/>
</dbReference>
<dbReference type="RefSeq" id="WP_207327055.1">
    <property type="nucleotide sequence ID" value="NZ_JAFMYW010000001.1"/>
</dbReference>
<evidence type="ECO:0000256" key="1">
    <source>
        <dbReference type="ARBA" id="ARBA00004442"/>
    </source>
</evidence>
<evidence type="ECO:0000313" key="6">
    <source>
        <dbReference type="EMBL" id="MBO0947135.1"/>
    </source>
</evidence>
<dbReference type="InterPro" id="IPR006665">
    <property type="entry name" value="OmpA-like"/>
</dbReference>
<comment type="caution">
    <text evidence="6">The sequence shown here is derived from an EMBL/GenBank/DDBJ whole genome shotgun (WGS) entry which is preliminary data.</text>
</comment>
<evidence type="ECO:0000256" key="4">
    <source>
        <dbReference type="PROSITE-ProRule" id="PRU00473"/>
    </source>
</evidence>
<reference evidence="6 7" key="1">
    <citation type="submission" date="2021-03" db="EMBL/GenBank/DDBJ databases">
        <title>Fibrella sp. HMF5405 genome sequencing and assembly.</title>
        <authorList>
            <person name="Kang H."/>
            <person name="Kim H."/>
            <person name="Bae S."/>
            <person name="Joh K."/>
        </authorList>
    </citation>
    <scope>NUCLEOTIDE SEQUENCE [LARGE SCALE GENOMIC DNA]</scope>
    <source>
        <strain evidence="6 7">HMF5405</strain>
    </source>
</reference>
<name>A0ABS3JAX1_9BACT</name>
<dbReference type="PANTHER" id="PTHR30329:SF21">
    <property type="entry name" value="LIPOPROTEIN YIAD-RELATED"/>
    <property type="match status" value="1"/>
</dbReference>
<evidence type="ECO:0000259" key="5">
    <source>
        <dbReference type="PROSITE" id="PS51123"/>
    </source>
</evidence>
<keyword evidence="2 4" id="KW-0472">Membrane</keyword>
<evidence type="ECO:0000256" key="3">
    <source>
        <dbReference type="ARBA" id="ARBA00023237"/>
    </source>
</evidence>
<keyword evidence="7" id="KW-1185">Reference proteome</keyword>
<dbReference type="InterPro" id="IPR006664">
    <property type="entry name" value="OMP_bac"/>
</dbReference>
<dbReference type="Proteomes" id="UP000664628">
    <property type="component" value="Unassembled WGS sequence"/>
</dbReference>
<protein>
    <submittedName>
        <fullName evidence="6">OmpA family protein</fullName>
    </submittedName>
</protein>
<dbReference type="Pfam" id="PF00691">
    <property type="entry name" value="OmpA"/>
    <property type="match status" value="1"/>
</dbReference>
<organism evidence="6 7">
    <name type="scientific">Fibrella forsythiae</name>
    <dbReference type="NCBI Taxonomy" id="2817061"/>
    <lineage>
        <taxon>Bacteria</taxon>
        <taxon>Pseudomonadati</taxon>
        <taxon>Bacteroidota</taxon>
        <taxon>Cytophagia</taxon>
        <taxon>Cytophagales</taxon>
        <taxon>Spirosomataceae</taxon>
        <taxon>Fibrella</taxon>
    </lineage>
</organism>
<sequence length="289" mass="31355">MTQPFLTRLTALWLLAGLWWAGSAAVHLFYIKRVGQQVIEPLPPLVLQHGPDWHTTLPGALFGRAGNELARSAHNPIDRLSLHLLANPGLAVAITGQYTLDEASATVAPDLGKARAAALADRLLTDGINEGQVQVRSERVPTLRYVNDSTGALVVEFTKALPTTARSLADAQRYIDLFHPMELYFESGQTTFIRTPETDRFVADAVPFLRQPHGAALRVTGHTDSVGSVTANQRLSMRRAAAVRQFLVNSGARGGRIIPLGRGSSEPIAPNATPEGRLANRRVTVVIKR</sequence>
<dbReference type="EMBL" id="JAFMYW010000001">
    <property type="protein sequence ID" value="MBO0947135.1"/>
    <property type="molecule type" value="Genomic_DNA"/>
</dbReference>
<keyword evidence="3" id="KW-0998">Cell outer membrane</keyword>
<proteinExistence type="predicted"/>
<dbReference type="PANTHER" id="PTHR30329">
    <property type="entry name" value="STATOR ELEMENT OF FLAGELLAR MOTOR COMPLEX"/>
    <property type="match status" value="1"/>
</dbReference>
<comment type="subcellular location">
    <subcellularLocation>
        <location evidence="1">Cell outer membrane</location>
    </subcellularLocation>
</comment>
<dbReference type="SUPFAM" id="SSF103088">
    <property type="entry name" value="OmpA-like"/>
    <property type="match status" value="2"/>
</dbReference>
<evidence type="ECO:0000256" key="2">
    <source>
        <dbReference type="ARBA" id="ARBA00023136"/>
    </source>
</evidence>
<accession>A0ABS3JAX1</accession>
<feature type="domain" description="OmpA-like" evidence="5">
    <location>
        <begin position="172"/>
        <end position="289"/>
    </location>
</feature>